<dbReference type="GO" id="GO:0070154">
    <property type="term" value="P:mitochondrial lysyl-tRNA aminoacylation"/>
    <property type="evidence" value="ECO:0007669"/>
    <property type="project" value="TreeGrafter"/>
</dbReference>
<keyword evidence="1" id="KW-0436">Ligase</keyword>
<evidence type="ECO:0000259" key="7">
    <source>
        <dbReference type="PROSITE" id="PS50862"/>
    </source>
</evidence>
<reference evidence="8 9" key="1">
    <citation type="journal article" date="2018" name="Nat. Ecol. Evol.">
        <title>Pezizomycetes genomes reveal the molecular basis of ectomycorrhizal truffle lifestyle.</title>
        <authorList>
            <person name="Murat C."/>
            <person name="Payen T."/>
            <person name="Noel B."/>
            <person name="Kuo A."/>
            <person name="Morin E."/>
            <person name="Chen J."/>
            <person name="Kohler A."/>
            <person name="Krizsan K."/>
            <person name="Balestrini R."/>
            <person name="Da Silva C."/>
            <person name="Montanini B."/>
            <person name="Hainaut M."/>
            <person name="Levati E."/>
            <person name="Barry K.W."/>
            <person name="Belfiori B."/>
            <person name="Cichocki N."/>
            <person name="Clum A."/>
            <person name="Dockter R.B."/>
            <person name="Fauchery L."/>
            <person name="Guy J."/>
            <person name="Iotti M."/>
            <person name="Le Tacon F."/>
            <person name="Lindquist E.A."/>
            <person name="Lipzen A."/>
            <person name="Malagnac F."/>
            <person name="Mello A."/>
            <person name="Molinier V."/>
            <person name="Miyauchi S."/>
            <person name="Poulain J."/>
            <person name="Riccioni C."/>
            <person name="Rubini A."/>
            <person name="Sitrit Y."/>
            <person name="Splivallo R."/>
            <person name="Traeger S."/>
            <person name="Wang M."/>
            <person name="Zifcakova L."/>
            <person name="Wipf D."/>
            <person name="Zambonelli A."/>
            <person name="Paolocci F."/>
            <person name="Nowrousian M."/>
            <person name="Ottonello S."/>
            <person name="Baldrian P."/>
            <person name="Spatafora J.W."/>
            <person name="Henrissat B."/>
            <person name="Nagy L.G."/>
            <person name="Aury J.M."/>
            <person name="Wincker P."/>
            <person name="Grigoriev I.V."/>
            <person name="Bonfante P."/>
            <person name="Martin F.M."/>
        </authorList>
    </citation>
    <scope>NUCLEOTIDE SEQUENCE [LARGE SCALE GENOMIC DNA]</scope>
    <source>
        <strain evidence="8 9">ATCC MYA-4762</strain>
    </source>
</reference>
<dbReference type="PRINTS" id="PR00982">
    <property type="entry name" value="TRNASYNTHLYS"/>
</dbReference>
<dbReference type="GO" id="GO:0005739">
    <property type="term" value="C:mitochondrion"/>
    <property type="evidence" value="ECO:0007669"/>
    <property type="project" value="TreeGrafter"/>
</dbReference>
<evidence type="ECO:0000256" key="3">
    <source>
        <dbReference type="ARBA" id="ARBA00022840"/>
    </source>
</evidence>
<dbReference type="Gene3D" id="2.40.50.140">
    <property type="entry name" value="Nucleic acid-binding proteins"/>
    <property type="match status" value="1"/>
</dbReference>
<dbReference type="InterPro" id="IPR018149">
    <property type="entry name" value="Lys-tRNA-synth_II_C"/>
</dbReference>
<keyword evidence="9" id="KW-1185">Reference proteome</keyword>
<dbReference type="Gene3D" id="3.30.930.10">
    <property type="entry name" value="Bira Bifunctional Protein, Domain 2"/>
    <property type="match status" value="1"/>
</dbReference>
<name>A0A3N4LHJ7_9PEZI</name>
<keyword evidence="4" id="KW-0030">Aminoacyl-tRNA synthetase</keyword>
<protein>
    <recommendedName>
        <fullName evidence="5">Lysyl-tRNA synthetase</fullName>
    </recommendedName>
</protein>
<evidence type="ECO:0000256" key="2">
    <source>
        <dbReference type="ARBA" id="ARBA00022741"/>
    </source>
</evidence>
<gene>
    <name evidence="8" type="ORF">L211DRAFT_850682</name>
</gene>
<evidence type="ECO:0000313" key="8">
    <source>
        <dbReference type="EMBL" id="RPB22374.1"/>
    </source>
</evidence>
<dbReference type="STRING" id="1051890.A0A3N4LHJ7"/>
<dbReference type="GO" id="GO:0004824">
    <property type="term" value="F:lysine-tRNA ligase activity"/>
    <property type="evidence" value="ECO:0007669"/>
    <property type="project" value="InterPro"/>
</dbReference>
<dbReference type="InterPro" id="IPR012340">
    <property type="entry name" value="NA-bd_OB-fold"/>
</dbReference>
<dbReference type="PANTHER" id="PTHR42918">
    <property type="entry name" value="LYSYL-TRNA SYNTHETASE"/>
    <property type="match status" value="1"/>
</dbReference>
<dbReference type="InterPro" id="IPR044136">
    <property type="entry name" value="Lys-tRNA-ligase_II_N"/>
</dbReference>
<evidence type="ECO:0000256" key="5">
    <source>
        <dbReference type="ARBA" id="ARBA00030563"/>
    </source>
</evidence>
<dbReference type="SUPFAM" id="SSF50249">
    <property type="entry name" value="Nucleic acid-binding proteins"/>
    <property type="match status" value="1"/>
</dbReference>
<keyword evidence="3" id="KW-0067">ATP-binding</keyword>
<proteinExistence type="predicted"/>
<dbReference type="PANTHER" id="PTHR42918:SF5">
    <property type="entry name" value="LYSINE--TRNA LIGASE, MITOCHONDRIAL"/>
    <property type="match status" value="1"/>
</dbReference>
<dbReference type="CDD" id="cd04322">
    <property type="entry name" value="LysRS_N"/>
    <property type="match status" value="1"/>
</dbReference>
<dbReference type="GO" id="GO:0005524">
    <property type="term" value="F:ATP binding"/>
    <property type="evidence" value="ECO:0007669"/>
    <property type="project" value="UniProtKB-KW"/>
</dbReference>
<sequence length="664" mass="74382">MHNLLSDTTSLIMNSTTTRDLQYILPSQCLTREKPPSSMNRPRLLFTLQWQTIATTRSRLQLRGNSATSTPPPLSPAAAIAPTDAVFQNKKGPSSNPLAIQQANAQSVARRVLSKTAPTDAVSQKKKDPSSNPPTIQRANAQSVARRVLSKNSDASLLYPEILADRRTETFASLRLKYSGIEPGKNLLNTIVTIRVYDVPFETHSLIFKGRIKRKEDVSSTLCFFDLVQDGVKLQVVSNFKDVGGDVHDYKEKILSLSMGDIVSLSGYIGKSPAGELSVFATTNMELLASSLHTPQTNIQDVEKRFQHRHIDLIIRPKDSRTLRLRADIIQHIRQNFINQGFTEVATPIISDAAGGAIVKPFLTEATVYSGHKLALRIAPELWFKRLVLSGKERVFEIGRQFRNEGIENTLNPEFTTCEFYQAYANLEDLTSFTERLLFGLATYVQKLKETKYTTLSQLDVDFSIPFKRINFIPALEEALGESLPNLSNPEEAIMQLLALFERKDITIPTYPTLPGLLDKLSSMYLKPLCTQPTFIIHHPECLSPLSKSTLNEQGHRVSTRVELFIRGKELVNAYEEEYSPTEQRRKFLDQVNWKNLEEGSSVGDMKAVQQQKLVDKAFVAALEWGLPPTAVWGMGVDRLIMLFSGMERIADVLSFRGLRGVVG</sequence>
<organism evidence="8 9">
    <name type="scientific">Terfezia boudieri ATCC MYA-4762</name>
    <dbReference type="NCBI Taxonomy" id="1051890"/>
    <lineage>
        <taxon>Eukaryota</taxon>
        <taxon>Fungi</taxon>
        <taxon>Dikarya</taxon>
        <taxon>Ascomycota</taxon>
        <taxon>Pezizomycotina</taxon>
        <taxon>Pezizomycetes</taxon>
        <taxon>Pezizales</taxon>
        <taxon>Pezizaceae</taxon>
        <taxon>Terfezia</taxon>
    </lineage>
</organism>
<feature type="domain" description="Aminoacyl-transfer RNA synthetases class-II family profile" evidence="7">
    <location>
        <begin position="323"/>
        <end position="658"/>
    </location>
</feature>
<dbReference type="Proteomes" id="UP000267821">
    <property type="component" value="Unassembled WGS sequence"/>
</dbReference>
<dbReference type="InParanoid" id="A0A3N4LHJ7"/>
<dbReference type="EMBL" id="ML121552">
    <property type="protein sequence ID" value="RPB22374.1"/>
    <property type="molecule type" value="Genomic_DNA"/>
</dbReference>
<accession>A0A3N4LHJ7</accession>
<evidence type="ECO:0000313" key="9">
    <source>
        <dbReference type="Proteomes" id="UP000267821"/>
    </source>
</evidence>
<dbReference type="InterPro" id="IPR006195">
    <property type="entry name" value="aa-tRNA-synth_II"/>
</dbReference>
<dbReference type="GO" id="GO:0000049">
    <property type="term" value="F:tRNA binding"/>
    <property type="evidence" value="ECO:0007669"/>
    <property type="project" value="TreeGrafter"/>
</dbReference>
<evidence type="ECO:0000256" key="4">
    <source>
        <dbReference type="ARBA" id="ARBA00023146"/>
    </source>
</evidence>
<dbReference type="InterPro" id="IPR004364">
    <property type="entry name" value="Aa-tRNA-synt_II"/>
</dbReference>
<dbReference type="AlphaFoldDB" id="A0A3N4LHJ7"/>
<keyword evidence="2" id="KW-0547">Nucleotide-binding</keyword>
<dbReference type="Pfam" id="PF00152">
    <property type="entry name" value="tRNA-synt_2"/>
    <property type="match status" value="1"/>
</dbReference>
<dbReference type="PROSITE" id="PS50862">
    <property type="entry name" value="AA_TRNA_LIGASE_II"/>
    <property type="match status" value="1"/>
</dbReference>
<dbReference type="OrthoDB" id="21243at2759"/>
<feature type="compositionally biased region" description="Polar residues" evidence="6">
    <location>
        <begin position="133"/>
        <end position="143"/>
    </location>
</feature>
<evidence type="ECO:0000256" key="6">
    <source>
        <dbReference type="SAM" id="MobiDB-lite"/>
    </source>
</evidence>
<feature type="region of interest" description="Disordered" evidence="6">
    <location>
        <begin position="114"/>
        <end position="144"/>
    </location>
</feature>
<dbReference type="InterPro" id="IPR045864">
    <property type="entry name" value="aa-tRNA-synth_II/BPL/LPL"/>
</dbReference>
<dbReference type="SUPFAM" id="SSF55681">
    <property type="entry name" value="Class II aaRS and biotin synthetases"/>
    <property type="match status" value="1"/>
</dbReference>
<evidence type="ECO:0000256" key="1">
    <source>
        <dbReference type="ARBA" id="ARBA00022598"/>
    </source>
</evidence>